<name>A0A420FJU2_9SPHI</name>
<dbReference type="RefSeq" id="WP_120335468.1">
    <property type="nucleotide sequence ID" value="NZ_CP070350.1"/>
</dbReference>
<dbReference type="AlphaFoldDB" id="A0A420FJU2"/>
<sequence>MKLFSVFLFFIALQSCSAQRIEKKEKGSLYINTSIPAHSSLVISTEDASPFSIETKKNSIGRIKILNESEEIEMEKNKTYTLNVNQKGNVVFLNQSDQGTNIQLRVYNHTSKIIQKTNLIH</sequence>
<accession>A0A420FJU2</accession>
<reference evidence="1 2" key="1">
    <citation type="submission" date="2016-07" db="EMBL/GenBank/DDBJ databases">
        <title>Genome analysis of Sphingobacterium siyangense T12B17.</title>
        <authorList>
            <person name="Xu D."/>
            <person name="Su Y."/>
            <person name="Zheng S."/>
        </authorList>
    </citation>
    <scope>NUCLEOTIDE SEQUENCE [LARGE SCALE GENOMIC DNA]</scope>
    <source>
        <strain evidence="1 2">T12B17</strain>
    </source>
</reference>
<evidence type="ECO:0000313" key="2">
    <source>
        <dbReference type="Proteomes" id="UP000286402"/>
    </source>
</evidence>
<proteinExistence type="predicted"/>
<comment type="caution">
    <text evidence="1">The sequence shown here is derived from an EMBL/GenBank/DDBJ whole genome shotgun (WGS) entry which is preliminary data.</text>
</comment>
<dbReference type="EMBL" id="MCAQ01000026">
    <property type="protein sequence ID" value="RKF33191.1"/>
    <property type="molecule type" value="Genomic_DNA"/>
</dbReference>
<dbReference type="PROSITE" id="PS51257">
    <property type="entry name" value="PROKAR_LIPOPROTEIN"/>
    <property type="match status" value="1"/>
</dbReference>
<evidence type="ECO:0000313" key="1">
    <source>
        <dbReference type="EMBL" id="RKF33191.1"/>
    </source>
</evidence>
<protein>
    <submittedName>
        <fullName evidence="1">Uncharacterized protein</fullName>
    </submittedName>
</protein>
<keyword evidence="2" id="KW-1185">Reference proteome</keyword>
<gene>
    <name evidence="1" type="ORF">BCY89_13240</name>
</gene>
<dbReference type="Proteomes" id="UP000286402">
    <property type="component" value="Unassembled WGS sequence"/>
</dbReference>
<organism evidence="1 2">
    <name type="scientific">Sphingobacterium siyangense</name>
    <dbReference type="NCBI Taxonomy" id="459529"/>
    <lineage>
        <taxon>Bacteria</taxon>
        <taxon>Pseudomonadati</taxon>
        <taxon>Bacteroidota</taxon>
        <taxon>Sphingobacteriia</taxon>
        <taxon>Sphingobacteriales</taxon>
        <taxon>Sphingobacteriaceae</taxon>
        <taxon>Sphingobacterium</taxon>
    </lineage>
</organism>